<feature type="transmembrane region" description="Helical" evidence="1">
    <location>
        <begin position="98"/>
        <end position="124"/>
    </location>
</feature>
<name>A0AA36MPT3_9DINO</name>
<keyword evidence="4" id="KW-1185">Reference proteome</keyword>
<keyword evidence="1" id="KW-0812">Transmembrane</keyword>
<keyword evidence="1" id="KW-1133">Transmembrane helix</keyword>
<keyword evidence="2" id="KW-0732">Signal</keyword>
<accession>A0AA36MPT3</accession>
<organism evidence="3 4">
    <name type="scientific">Effrenium voratum</name>
    <dbReference type="NCBI Taxonomy" id="2562239"/>
    <lineage>
        <taxon>Eukaryota</taxon>
        <taxon>Sar</taxon>
        <taxon>Alveolata</taxon>
        <taxon>Dinophyceae</taxon>
        <taxon>Suessiales</taxon>
        <taxon>Symbiodiniaceae</taxon>
        <taxon>Effrenium</taxon>
    </lineage>
</organism>
<proteinExistence type="predicted"/>
<protein>
    <recommendedName>
        <fullName evidence="5">Plasma membrane fusion protein PRM1</fullName>
    </recommendedName>
</protein>
<evidence type="ECO:0000313" key="3">
    <source>
        <dbReference type="EMBL" id="CAJ1374882.1"/>
    </source>
</evidence>
<sequence length="849" mass="91133">MFRMLLVALLVTGGLAQSQDTVVLQQANATVDKYCSVALSELDVEGARQDLETGAGEDNVIYQAIVNAGLAVQEGQTPEELTEVLQQVADPGFVAGKAFAIVLSIVLFVMWVLCCWFVCCPCFCRVCCCCCQKPTDLGKSRICQAILWLIFISIGIAAVILVSLSLRGYTNIDEGIQGTACSAAQLVKDGVGGSTELNFIGLLPAINELERLANTLNAGSSFMTTLDNIVASTSEIDRAVALVSGTLQRMQDYVSDPVNQEPTGYMHECTVCAPLATSLVPVLSAFNGGVGNALSSTRAEVAQQLQGPGLADMRSSIQEAMSPIREAKTQILDTVGFFVKPDGFQKETEIVNGDNSALQPSILALFAIYLLIFFAGFCALGGFCAKHKGKSEKDHCCVRFSMGCSMCSACIYSMVVLMIGGIMVIVAMVGSGTCLVLLDFNQEMGESLMAALGQEVDPTLQMALTIADRCLSLESTTTSANATRNLADIIKIPSTSNASQMTTVRETLIDLAIVPINEQFDALQVALNSEPPALATNTELTALRSMVAALDMKALYWPKSSAVAADSTYSAMLQAYELVSLSCGNTTLSTALPSPLGGVQVAGMDAMVRDGFTLEGNAVPPVGDFTSAMVWTCPTTLTATCDVSLTTQEQDACNAAKNFVVDKKLALVNSPSAFKCKYMQKPGFPANTPCKPGDMTQDGSGNWQNVCADSNNQVTFFEQTCSLAEYQMNLQDMDADMLKAFQYLDSTVARVLTAVSVNLEQAVRVEVISPLLNLLSSFDCTFMRNFWEGLTSAMCYRSMNGFRMIANSYVWVAILSLIIGLLLYVPWKFSRDNYDGLLREEAPAMQESL</sequence>
<feature type="transmembrane region" description="Helical" evidence="1">
    <location>
        <begin position="362"/>
        <end position="384"/>
    </location>
</feature>
<evidence type="ECO:0008006" key="5">
    <source>
        <dbReference type="Google" id="ProtNLM"/>
    </source>
</evidence>
<dbReference type="EMBL" id="CAUJNA010000280">
    <property type="protein sequence ID" value="CAJ1374882.1"/>
    <property type="molecule type" value="Genomic_DNA"/>
</dbReference>
<feature type="chain" id="PRO_5041383863" description="Plasma membrane fusion protein PRM1" evidence="2">
    <location>
        <begin position="17"/>
        <end position="849"/>
    </location>
</feature>
<reference evidence="3" key="1">
    <citation type="submission" date="2023-08" db="EMBL/GenBank/DDBJ databases">
        <authorList>
            <person name="Chen Y."/>
            <person name="Shah S."/>
            <person name="Dougan E. K."/>
            <person name="Thang M."/>
            <person name="Chan C."/>
        </authorList>
    </citation>
    <scope>NUCLEOTIDE SEQUENCE</scope>
</reference>
<keyword evidence="1" id="KW-0472">Membrane</keyword>
<evidence type="ECO:0000256" key="2">
    <source>
        <dbReference type="SAM" id="SignalP"/>
    </source>
</evidence>
<feature type="transmembrane region" description="Helical" evidence="1">
    <location>
        <begin position="145"/>
        <end position="166"/>
    </location>
</feature>
<comment type="caution">
    <text evidence="3">The sequence shown here is derived from an EMBL/GenBank/DDBJ whole genome shotgun (WGS) entry which is preliminary data.</text>
</comment>
<dbReference type="AlphaFoldDB" id="A0AA36MPT3"/>
<feature type="transmembrane region" description="Helical" evidence="1">
    <location>
        <begin position="809"/>
        <end position="827"/>
    </location>
</feature>
<gene>
    <name evidence="3" type="ORF">EVOR1521_LOCUS4302</name>
</gene>
<dbReference type="Proteomes" id="UP001178507">
    <property type="component" value="Unassembled WGS sequence"/>
</dbReference>
<evidence type="ECO:0000256" key="1">
    <source>
        <dbReference type="SAM" id="Phobius"/>
    </source>
</evidence>
<feature type="signal peptide" evidence="2">
    <location>
        <begin position="1"/>
        <end position="16"/>
    </location>
</feature>
<evidence type="ECO:0000313" key="4">
    <source>
        <dbReference type="Proteomes" id="UP001178507"/>
    </source>
</evidence>